<keyword evidence="3" id="KW-1185">Reference proteome</keyword>
<feature type="domain" description="LysM" evidence="1">
    <location>
        <begin position="296"/>
        <end position="339"/>
    </location>
</feature>
<dbReference type="AlphaFoldDB" id="A0A401XKE2"/>
<dbReference type="PANTHER" id="PTHR33734:SF22">
    <property type="entry name" value="MEMBRANE-BOUND LYTIC MUREIN TRANSGLYCOSYLASE D"/>
    <property type="match status" value="1"/>
</dbReference>
<dbReference type="Gene3D" id="3.10.350.10">
    <property type="entry name" value="LysM domain"/>
    <property type="match status" value="1"/>
</dbReference>
<dbReference type="PROSITE" id="PS51782">
    <property type="entry name" value="LYSM"/>
    <property type="match status" value="1"/>
</dbReference>
<evidence type="ECO:0000313" key="2">
    <source>
        <dbReference type="EMBL" id="GCD77463.1"/>
    </source>
</evidence>
<proteinExistence type="predicted"/>
<dbReference type="PANTHER" id="PTHR33734">
    <property type="entry name" value="LYSM DOMAIN-CONTAINING GPI-ANCHORED PROTEIN 2"/>
    <property type="match status" value="1"/>
</dbReference>
<evidence type="ECO:0000313" key="3">
    <source>
        <dbReference type="Proteomes" id="UP000286715"/>
    </source>
</evidence>
<accession>A0A401XKE2</accession>
<dbReference type="InterPro" id="IPR036779">
    <property type="entry name" value="LysM_dom_sf"/>
</dbReference>
<reference evidence="2 3" key="1">
    <citation type="submission" date="2018-11" db="EMBL/GenBank/DDBJ databases">
        <title>Schleiferia aggregans sp. nov., a moderately thermophilic heterotrophic bacterium isolated from microbial mats at a terrestrial hot spring.</title>
        <authorList>
            <person name="Iino T."/>
            <person name="Ohkuma M."/>
            <person name="Haruta S."/>
        </authorList>
    </citation>
    <scope>NUCLEOTIDE SEQUENCE [LARGE SCALE GENOMIC DNA]</scope>
    <source>
        <strain evidence="2 3">LA</strain>
    </source>
</reference>
<dbReference type="SUPFAM" id="SSF54106">
    <property type="entry name" value="LysM domain"/>
    <property type="match status" value="1"/>
</dbReference>
<dbReference type="CDD" id="cd00118">
    <property type="entry name" value="LysM"/>
    <property type="match status" value="1"/>
</dbReference>
<dbReference type="Proteomes" id="UP000286715">
    <property type="component" value="Unassembled WGS sequence"/>
</dbReference>
<dbReference type="SMART" id="SM00257">
    <property type="entry name" value="LysM"/>
    <property type="match status" value="1"/>
</dbReference>
<evidence type="ECO:0000259" key="1">
    <source>
        <dbReference type="PROSITE" id="PS51782"/>
    </source>
</evidence>
<dbReference type="InterPro" id="IPR018392">
    <property type="entry name" value="LysM"/>
</dbReference>
<protein>
    <recommendedName>
        <fullName evidence="1">LysM domain-containing protein</fullName>
    </recommendedName>
</protein>
<dbReference type="EMBL" id="BHZE01000007">
    <property type="protein sequence ID" value="GCD77463.1"/>
    <property type="molecule type" value="Genomic_DNA"/>
</dbReference>
<name>A0A401XKE2_9FLAO</name>
<comment type="caution">
    <text evidence="2">The sequence shown here is derived from an EMBL/GenBank/DDBJ whole genome shotgun (WGS) entry which is preliminary data.</text>
</comment>
<sequence>MQFNTKNRIVLEDLRGKTRRNKILFSAFLQLAFCFFSTSQDIYKWLELRYSLDPPSAVPNYYYEVSNLVKEVTPFAKALKNEHALNFLRKHSLRQVVGISYFKTLYPNVSDSAFALAVLLTGLQENYLDKNEQAGAAKLSVFQGLECGFRIDPYIDERFNLYESLLCLQHWMRQLRWDSQSQLQQSDFDNPLTIWKQAFNLLVSYFQTITPADNFQPNTSYTVVRHSFDVLLGQWMVSRNDIRLTQSLNPALRTEVVPKNYPIKIPSILNEFNEPKPWAVKKSEISSEQERSPRKTYYTVKKGDTLTSIARRFGTSVQAIKAENHLKSDLIAPGQRIVISVEK</sequence>
<dbReference type="Pfam" id="PF01476">
    <property type="entry name" value="LysM"/>
    <property type="match status" value="1"/>
</dbReference>
<organism evidence="2 3">
    <name type="scientific">Thermaurantimonas aggregans</name>
    <dbReference type="NCBI Taxonomy" id="2173829"/>
    <lineage>
        <taxon>Bacteria</taxon>
        <taxon>Pseudomonadati</taxon>
        <taxon>Bacteroidota</taxon>
        <taxon>Flavobacteriia</taxon>
        <taxon>Flavobacteriales</taxon>
        <taxon>Schleiferiaceae</taxon>
        <taxon>Thermaurantimonas</taxon>
    </lineage>
</organism>
<gene>
    <name evidence="2" type="ORF">JCM31826_09450</name>
</gene>